<evidence type="ECO:0000256" key="7">
    <source>
        <dbReference type="ARBA" id="ARBA00022840"/>
    </source>
</evidence>
<dbReference type="SMART" id="SM01400">
    <property type="entry name" value="Pribosyltran_N"/>
    <property type="match status" value="1"/>
</dbReference>
<reference evidence="12 13" key="1">
    <citation type="submission" date="2019-10" db="EMBL/GenBank/DDBJ databases">
        <title>Genome sequence of Luteimicrobium xylanilyticum HY-24.</title>
        <authorList>
            <person name="Kim D.Y."/>
            <person name="Park H.-Y."/>
        </authorList>
    </citation>
    <scope>NUCLEOTIDE SEQUENCE [LARGE SCALE GENOMIC DNA]</scope>
    <source>
        <strain evidence="12 13">HY-24</strain>
    </source>
</reference>
<dbReference type="GO" id="GO:0004749">
    <property type="term" value="F:ribose phosphate diphosphokinase activity"/>
    <property type="evidence" value="ECO:0007669"/>
    <property type="project" value="UniProtKB-EC"/>
</dbReference>
<evidence type="ECO:0000256" key="2">
    <source>
        <dbReference type="ARBA" id="ARBA00022679"/>
    </source>
</evidence>
<dbReference type="GO" id="GO:0006015">
    <property type="term" value="P:5-phosphoribose 1-diphosphate biosynthetic process"/>
    <property type="evidence" value="ECO:0007669"/>
    <property type="project" value="TreeGrafter"/>
</dbReference>
<dbReference type="InterPro" id="IPR029057">
    <property type="entry name" value="PRTase-like"/>
</dbReference>
<keyword evidence="3" id="KW-0479">Metal-binding</keyword>
<dbReference type="Pfam" id="PF13793">
    <property type="entry name" value="Pribosyltran_N"/>
    <property type="match status" value="1"/>
</dbReference>
<dbReference type="EMBL" id="CP045529">
    <property type="protein sequence ID" value="QFU96629.1"/>
    <property type="molecule type" value="Genomic_DNA"/>
</dbReference>
<evidence type="ECO:0000313" key="13">
    <source>
        <dbReference type="Proteomes" id="UP000326702"/>
    </source>
</evidence>
<keyword evidence="8" id="KW-0460">Magnesium</keyword>
<dbReference type="NCBIfam" id="TIGR01251">
    <property type="entry name" value="ribP_PPkin"/>
    <property type="match status" value="1"/>
</dbReference>
<dbReference type="InterPro" id="IPR000836">
    <property type="entry name" value="PRTase_dom"/>
</dbReference>
<keyword evidence="6 12" id="KW-0418">Kinase</keyword>
<dbReference type="GO" id="GO:0016301">
    <property type="term" value="F:kinase activity"/>
    <property type="evidence" value="ECO:0007669"/>
    <property type="project" value="UniProtKB-KW"/>
</dbReference>
<dbReference type="GO" id="GO:0000287">
    <property type="term" value="F:magnesium ion binding"/>
    <property type="evidence" value="ECO:0007669"/>
    <property type="project" value="InterPro"/>
</dbReference>
<dbReference type="GO" id="GO:0006164">
    <property type="term" value="P:purine nucleotide biosynthetic process"/>
    <property type="evidence" value="ECO:0007669"/>
    <property type="project" value="TreeGrafter"/>
</dbReference>
<dbReference type="OrthoDB" id="9777067at2"/>
<evidence type="ECO:0000256" key="9">
    <source>
        <dbReference type="ARBA" id="ARBA00049535"/>
    </source>
</evidence>
<evidence type="ECO:0000256" key="6">
    <source>
        <dbReference type="ARBA" id="ARBA00022777"/>
    </source>
</evidence>
<protein>
    <recommendedName>
        <fullName evidence="1">ribose-phosphate diphosphokinase</fullName>
        <ecNumber evidence="1">2.7.6.1</ecNumber>
    </recommendedName>
</protein>
<feature type="region of interest" description="Disordered" evidence="10">
    <location>
        <begin position="305"/>
        <end position="329"/>
    </location>
</feature>
<accession>A0A5P9Q5J9</accession>
<keyword evidence="2 12" id="KW-0808">Transferase</keyword>
<dbReference type="GO" id="GO:0005737">
    <property type="term" value="C:cytoplasm"/>
    <property type="evidence" value="ECO:0007669"/>
    <property type="project" value="TreeGrafter"/>
</dbReference>
<dbReference type="EC" id="2.7.6.1" evidence="1"/>
<dbReference type="InterPro" id="IPR005946">
    <property type="entry name" value="Rib-P_diPkinase"/>
</dbReference>
<sequence>MREIVVFSGTAHRGLAEDVCDALGVELSPVEITRFSNDCLQVQLQANCRQRDVYLVQPLVPPTQDALMELLLMLDAARGASAAQITAVIPHYAYARSDKKDASRISIGARLVADLLVTAGADRVLTMTLHAPQVHGFFSVPVDHLTALGILADHFRVQDLTDTVVVSPDFGNAKTANQLARLLGLPVAAGSKRRLGDDTVVIDTIVGDVAGKRVIVLDDEIATGGSIVELLDRLAAEGAREVSVATTHGLFTGPAHERLRNHPMIREVVTTDTVPQAADWPELTVLSVADLFAEAMRRIHEGESISGMFDGVDPTHAPPRARRRAVARS</sequence>
<dbReference type="GO" id="GO:0002189">
    <property type="term" value="C:ribose phosphate diphosphokinase complex"/>
    <property type="evidence" value="ECO:0007669"/>
    <property type="project" value="TreeGrafter"/>
</dbReference>
<dbReference type="PANTHER" id="PTHR10210:SF32">
    <property type="entry name" value="RIBOSE-PHOSPHATE PYROPHOSPHOKINASE 2"/>
    <property type="match status" value="1"/>
</dbReference>
<dbReference type="Gene3D" id="3.40.50.2020">
    <property type="match status" value="2"/>
</dbReference>
<dbReference type="GO" id="GO:0005524">
    <property type="term" value="F:ATP binding"/>
    <property type="evidence" value="ECO:0007669"/>
    <property type="project" value="UniProtKB-KW"/>
</dbReference>
<keyword evidence="5" id="KW-0547">Nucleotide-binding</keyword>
<evidence type="ECO:0000256" key="10">
    <source>
        <dbReference type="SAM" id="MobiDB-lite"/>
    </source>
</evidence>
<dbReference type="FunFam" id="3.40.50.2020:FF:000007">
    <property type="entry name" value="Ribose-phosphate pyrophosphokinase"/>
    <property type="match status" value="1"/>
</dbReference>
<dbReference type="PANTHER" id="PTHR10210">
    <property type="entry name" value="RIBOSE-PHOSPHATE DIPHOSPHOKINASE FAMILY MEMBER"/>
    <property type="match status" value="1"/>
</dbReference>
<evidence type="ECO:0000256" key="4">
    <source>
        <dbReference type="ARBA" id="ARBA00022727"/>
    </source>
</evidence>
<dbReference type="KEGG" id="lxl:KDY119_00113"/>
<dbReference type="SUPFAM" id="SSF53271">
    <property type="entry name" value="PRTase-like"/>
    <property type="match status" value="1"/>
</dbReference>
<comment type="catalytic activity">
    <reaction evidence="9">
        <text>D-ribose 5-phosphate + ATP = 5-phospho-alpha-D-ribose 1-diphosphate + AMP + H(+)</text>
        <dbReference type="Rhea" id="RHEA:15609"/>
        <dbReference type="ChEBI" id="CHEBI:15378"/>
        <dbReference type="ChEBI" id="CHEBI:30616"/>
        <dbReference type="ChEBI" id="CHEBI:58017"/>
        <dbReference type="ChEBI" id="CHEBI:78346"/>
        <dbReference type="ChEBI" id="CHEBI:456215"/>
        <dbReference type="EC" id="2.7.6.1"/>
    </reaction>
</comment>
<evidence type="ECO:0000256" key="3">
    <source>
        <dbReference type="ARBA" id="ARBA00022723"/>
    </source>
</evidence>
<evidence type="ECO:0000313" key="12">
    <source>
        <dbReference type="EMBL" id="QFU96629.1"/>
    </source>
</evidence>
<dbReference type="Proteomes" id="UP000326702">
    <property type="component" value="Chromosome"/>
</dbReference>
<feature type="domain" description="Ribose-phosphate pyrophosphokinase N-terminal" evidence="11">
    <location>
        <begin position="4"/>
        <end position="120"/>
    </location>
</feature>
<keyword evidence="13" id="KW-1185">Reference proteome</keyword>
<dbReference type="AlphaFoldDB" id="A0A5P9Q5J9"/>
<keyword evidence="7" id="KW-0067">ATP-binding</keyword>
<organism evidence="12 13">
    <name type="scientific">Luteimicrobium xylanilyticum</name>
    <dbReference type="NCBI Taxonomy" id="1133546"/>
    <lineage>
        <taxon>Bacteria</taxon>
        <taxon>Bacillati</taxon>
        <taxon>Actinomycetota</taxon>
        <taxon>Actinomycetes</taxon>
        <taxon>Micrococcales</taxon>
        <taxon>Luteimicrobium</taxon>
    </lineage>
</organism>
<dbReference type="Pfam" id="PF14572">
    <property type="entry name" value="Pribosyl_synth"/>
    <property type="match status" value="1"/>
</dbReference>
<evidence type="ECO:0000256" key="8">
    <source>
        <dbReference type="ARBA" id="ARBA00022842"/>
    </source>
</evidence>
<gene>
    <name evidence="12" type="primary">prpS</name>
    <name evidence="12" type="ORF">KDY119_00113</name>
</gene>
<dbReference type="InterPro" id="IPR029099">
    <property type="entry name" value="Pribosyltran_N"/>
</dbReference>
<dbReference type="NCBIfam" id="NF002320">
    <property type="entry name" value="PRK01259.1"/>
    <property type="match status" value="1"/>
</dbReference>
<dbReference type="RefSeq" id="WP_036955147.1">
    <property type="nucleotide sequence ID" value="NZ_BAABIH010000019.1"/>
</dbReference>
<keyword evidence="4" id="KW-0545">Nucleotide biosynthesis</keyword>
<dbReference type="CDD" id="cd06223">
    <property type="entry name" value="PRTases_typeI"/>
    <property type="match status" value="1"/>
</dbReference>
<evidence type="ECO:0000256" key="1">
    <source>
        <dbReference type="ARBA" id="ARBA00013247"/>
    </source>
</evidence>
<name>A0A5P9Q5J9_9MICO</name>
<proteinExistence type="predicted"/>
<evidence type="ECO:0000259" key="11">
    <source>
        <dbReference type="Pfam" id="PF13793"/>
    </source>
</evidence>
<evidence type="ECO:0000256" key="5">
    <source>
        <dbReference type="ARBA" id="ARBA00022741"/>
    </source>
</evidence>
<feature type="compositionally biased region" description="Basic residues" evidence="10">
    <location>
        <begin position="319"/>
        <end position="329"/>
    </location>
</feature>